<dbReference type="PANTHER" id="PTHR11842:SF10">
    <property type="entry name" value="MITOTIC SPINDLE ASSEMBLY CHECKPOINT PROTEIN MAD2B"/>
    <property type="match status" value="1"/>
</dbReference>
<dbReference type="PANTHER" id="PTHR11842">
    <property type="entry name" value="MITOTIC SPINDLE ASSEMBLY CHECKPOINT PROTEIN MAD2"/>
    <property type="match status" value="1"/>
</dbReference>
<dbReference type="GeneID" id="68112015"/>
<name>A0A6A5BML9_NAEFO</name>
<dbReference type="VEuPathDB" id="AmoebaDB:NF0096640"/>
<feature type="domain" description="HORMA" evidence="1">
    <location>
        <begin position="36"/>
        <end position="228"/>
    </location>
</feature>
<protein>
    <recommendedName>
        <fullName evidence="1">HORMA domain-containing protein</fullName>
    </recommendedName>
</protein>
<dbReference type="Gene3D" id="3.30.900.10">
    <property type="entry name" value="HORMA domain"/>
    <property type="match status" value="1"/>
</dbReference>
<dbReference type="AlphaFoldDB" id="A0A6A5BML9"/>
<dbReference type="InterPro" id="IPR003511">
    <property type="entry name" value="HORMA_dom"/>
</dbReference>
<keyword evidence="3" id="KW-1185">Reference proteome</keyword>
<dbReference type="Proteomes" id="UP000444721">
    <property type="component" value="Unassembled WGS sequence"/>
</dbReference>
<dbReference type="GO" id="GO:0016035">
    <property type="term" value="C:zeta DNA polymerase complex"/>
    <property type="evidence" value="ECO:0007669"/>
    <property type="project" value="TreeGrafter"/>
</dbReference>
<dbReference type="PROSITE" id="PS50815">
    <property type="entry name" value="HORMA"/>
    <property type="match status" value="1"/>
</dbReference>
<dbReference type="EMBL" id="VFQX01000041">
    <property type="protein sequence ID" value="KAF0976122.1"/>
    <property type="molecule type" value="Genomic_DNA"/>
</dbReference>
<evidence type="ECO:0000313" key="3">
    <source>
        <dbReference type="Proteomes" id="UP000444721"/>
    </source>
</evidence>
<evidence type="ECO:0000259" key="1">
    <source>
        <dbReference type="PROSITE" id="PS50815"/>
    </source>
</evidence>
<dbReference type="InterPro" id="IPR045091">
    <property type="entry name" value="Mad2-like"/>
</dbReference>
<dbReference type="RefSeq" id="XP_044560835.1">
    <property type="nucleotide sequence ID" value="XM_044708250.1"/>
</dbReference>
<accession>A0A6A5BML9</accession>
<organism evidence="2 3">
    <name type="scientific">Naegleria fowleri</name>
    <name type="common">Brain eating amoeba</name>
    <dbReference type="NCBI Taxonomy" id="5763"/>
    <lineage>
        <taxon>Eukaryota</taxon>
        <taxon>Discoba</taxon>
        <taxon>Heterolobosea</taxon>
        <taxon>Tetramitia</taxon>
        <taxon>Eutetramitia</taxon>
        <taxon>Vahlkampfiidae</taxon>
        <taxon>Naegleria</taxon>
    </lineage>
</organism>
<dbReference type="OrthoDB" id="6348539at2759"/>
<reference evidence="2 3" key="1">
    <citation type="journal article" date="2019" name="Sci. Rep.">
        <title>Nanopore sequencing improves the draft genome of the human pathogenic amoeba Naegleria fowleri.</title>
        <authorList>
            <person name="Liechti N."/>
            <person name="Schurch N."/>
            <person name="Bruggmann R."/>
            <person name="Wittwer M."/>
        </authorList>
    </citation>
    <scope>NUCLEOTIDE SEQUENCE [LARGE SCALE GENOMIC DNA]</scope>
    <source>
        <strain evidence="2 3">ATCC 30894</strain>
    </source>
</reference>
<sequence>MQIKKKLKCNSTEDRMQQDEEFHHQNESSCSNSLDLDFVNVMCEFLESIFHTLCYIHSIYPRKLFRKYKTLFLHQQVFICESKLVRSYLNECVLSIKPFLKNRHVDCIYFQVMKECTILCEYLFQFKYYNSNKKISEEDFSNIYLQLRNFNIELHTMFGVSQESNPIDHGENLTFKIRMTCHGLSTKQLQEHLDWISVSENFYSHCDRPQEEEEEHLKEGHSETNPLSEEILGQQNESTRHHSQQQFKLTPLQRFSCQSLAMQLLKKE</sequence>
<dbReference type="SUPFAM" id="SSF56019">
    <property type="entry name" value="The spindle assembly checkpoint protein mad2"/>
    <property type="match status" value="1"/>
</dbReference>
<evidence type="ECO:0000313" key="2">
    <source>
        <dbReference type="EMBL" id="KAF0976122.1"/>
    </source>
</evidence>
<proteinExistence type="predicted"/>
<gene>
    <name evidence="2" type="ORF">FDP41_004797</name>
</gene>
<comment type="caution">
    <text evidence="2">The sequence shown here is derived from an EMBL/GenBank/DDBJ whole genome shotgun (WGS) entry which is preliminary data.</text>
</comment>
<dbReference type="VEuPathDB" id="AmoebaDB:FDP41_004797"/>
<dbReference type="InterPro" id="IPR036570">
    <property type="entry name" value="HORMA_dom_sf"/>
</dbReference>